<accession>A0A193LC20</accession>
<proteinExistence type="predicted"/>
<dbReference type="AlphaFoldDB" id="A0A193LC20"/>
<reference evidence="2 3" key="1">
    <citation type="submission" date="2016-06" db="EMBL/GenBank/DDBJ databases">
        <title>Complete genome sequence of a deep-branching marine Gamma Proteobacterium Woeseia oceani type strain XK5.</title>
        <authorList>
            <person name="Mu D."/>
            <person name="Du Z."/>
        </authorList>
    </citation>
    <scope>NUCLEOTIDE SEQUENCE [LARGE SCALE GENOMIC DNA]</scope>
    <source>
        <strain evidence="2 3">XK5</strain>
    </source>
</reference>
<evidence type="ECO:0000313" key="3">
    <source>
        <dbReference type="Proteomes" id="UP000092695"/>
    </source>
</evidence>
<protein>
    <recommendedName>
        <fullName evidence="1">DUF7380 domain-containing protein</fullName>
    </recommendedName>
</protein>
<keyword evidence="3" id="KW-1185">Reference proteome</keyword>
<name>A0A193LC20_9GAMM</name>
<organism evidence="2 3">
    <name type="scientific">Woeseia oceani</name>
    <dbReference type="NCBI Taxonomy" id="1548547"/>
    <lineage>
        <taxon>Bacteria</taxon>
        <taxon>Pseudomonadati</taxon>
        <taxon>Pseudomonadota</taxon>
        <taxon>Gammaproteobacteria</taxon>
        <taxon>Woeseiales</taxon>
        <taxon>Woeseiaceae</taxon>
        <taxon>Woeseia</taxon>
    </lineage>
</organism>
<evidence type="ECO:0000313" key="2">
    <source>
        <dbReference type="EMBL" id="ANO50052.1"/>
    </source>
</evidence>
<dbReference type="Pfam" id="PF24098">
    <property type="entry name" value="DUF7380"/>
    <property type="match status" value="1"/>
</dbReference>
<sequence length="89" mass="10523">MSRLHQWYKRVKDARRFRPIPADLDEEDLARLRALADRVSAPELKARCYDVLWLRKREYALAERALRLASLFRRKESALFGHAASLLQT</sequence>
<dbReference type="InterPro" id="IPR055804">
    <property type="entry name" value="DUF7380"/>
</dbReference>
<dbReference type="RefSeq" id="WP_068612079.1">
    <property type="nucleotide sequence ID" value="NZ_CP016268.1"/>
</dbReference>
<evidence type="ECO:0000259" key="1">
    <source>
        <dbReference type="Pfam" id="PF24098"/>
    </source>
</evidence>
<gene>
    <name evidence="2" type="ORF">BA177_01385</name>
</gene>
<dbReference type="Proteomes" id="UP000092695">
    <property type="component" value="Chromosome"/>
</dbReference>
<feature type="domain" description="DUF7380" evidence="1">
    <location>
        <begin position="11"/>
        <end position="66"/>
    </location>
</feature>
<dbReference type="EMBL" id="CP016268">
    <property type="protein sequence ID" value="ANO50052.1"/>
    <property type="molecule type" value="Genomic_DNA"/>
</dbReference>
<dbReference type="KEGG" id="woc:BA177_01385"/>